<dbReference type="SMART" id="SM00062">
    <property type="entry name" value="PBPb"/>
    <property type="match status" value="1"/>
</dbReference>
<dbReference type="RefSeq" id="WP_051511420.1">
    <property type="nucleotide sequence ID" value="NZ_AVFL01000001.1"/>
</dbReference>
<feature type="domain" description="Solute-binding protein family 3/N-terminal" evidence="6">
    <location>
        <begin position="30"/>
        <end position="253"/>
    </location>
</feature>
<proteinExistence type="inferred from homology"/>
<dbReference type="PANTHER" id="PTHR35936:SF13">
    <property type="entry name" value="HISTIDINE-BINDING PERIPLASMIC PROTEIN"/>
    <property type="match status" value="1"/>
</dbReference>
<sequence>MGPVWRRLASLACLILPLLPTTFGAAWGEALRIGTDARYPPFTYFTPEGRLTGFEVDLGNQICDNLGVACQWVDLPFSRLMPALREGRIDAIMSSLSITPERRRLVAFSTKYYSTPIRFVVARDAPVTIDAAGLAGRRIGAIIGTTHVDHLFHGFSHAMAPILFETQGEMIDALISGGLDLVLGDSLGLWHFLNTPRGAGFTWAGNPVYVDEGIGIAVRQEDTELVERIDRVIDKLLVNGTFLRINARYFPFNIY</sequence>
<dbReference type="GO" id="GO:0030313">
    <property type="term" value="C:cell envelope"/>
    <property type="evidence" value="ECO:0007669"/>
    <property type="project" value="UniProtKB-SubCell"/>
</dbReference>
<evidence type="ECO:0000259" key="6">
    <source>
        <dbReference type="SMART" id="SM00062"/>
    </source>
</evidence>
<dbReference type="STRING" id="1385369.N825_02350"/>
<dbReference type="SUPFAM" id="SSF53850">
    <property type="entry name" value="Periplasmic binding protein-like II"/>
    <property type="match status" value="1"/>
</dbReference>
<evidence type="ECO:0000313" key="7">
    <source>
        <dbReference type="EMBL" id="EWY42720.1"/>
    </source>
</evidence>
<evidence type="ECO:0000256" key="1">
    <source>
        <dbReference type="ARBA" id="ARBA00004196"/>
    </source>
</evidence>
<reference evidence="7 8" key="1">
    <citation type="submission" date="2013-08" db="EMBL/GenBank/DDBJ databases">
        <title>The genome sequence of Skermanella stibiiresistens.</title>
        <authorList>
            <person name="Zhu W."/>
            <person name="Wang G."/>
        </authorList>
    </citation>
    <scope>NUCLEOTIDE SEQUENCE [LARGE SCALE GENOMIC DNA]</scope>
    <source>
        <strain evidence="7 8">SB22</strain>
    </source>
</reference>
<name>W9H8Y1_9PROT</name>
<evidence type="ECO:0000313" key="8">
    <source>
        <dbReference type="Proteomes" id="UP000019486"/>
    </source>
</evidence>
<dbReference type="InterPro" id="IPR001638">
    <property type="entry name" value="Solute-binding_3/MltF_N"/>
</dbReference>
<feature type="chain" id="PRO_5004923528" evidence="5">
    <location>
        <begin position="26"/>
        <end position="255"/>
    </location>
</feature>
<evidence type="ECO:0000256" key="5">
    <source>
        <dbReference type="SAM" id="SignalP"/>
    </source>
</evidence>
<accession>W9H8Y1</accession>
<dbReference type="EMBL" id="AVFL01000001">
    <property type="protein sequence ID" value="EWY42720.1"/>
    <property type="molecule type" value="Genomic_DNA"/>
</dbReference>
<comment type="subcellular location">
    <subcellularLocation>
        <location evidence="1">Cell envelope</location>
    </subcellularLocation>
</comment>
<evidence type="ECO:0000256" key="4">
    <source>
        <dbReference type="RuleBase" id="RU003744"/>
    </source>
</evidence>
<dbReference type="PROSITE" id="PS01039">
    <property type="entry name" value="SBP_BACTERIAL_3"/>
    <property type="match status" value="1"/>
</dbReference>
<evidence type="ECO:0000256" key="2">
    <source>
        <dbReference type="ARBA" id="ARBA00010333"/>
    </source>
</evidence>
<dbReference type="AlphaFoldDB" id="W9H8Y1"/>
<protein>
    <submittedName>
        <fullName evidence="7">ABC transporter substrate-binding protein</fullName>
    </submittedName>
</protein>
<dbReference type="Proteomes" id="UP000019486">
    <property type="component" value="Unassembled WGS sequence"/>
</dbReference>
<dbReference type="InterPro" id="IPR018313">
    <property type="entry name" value="SBP_3_CS"/>
</dbReference>
<dbReference type="PANTHER" id="PTHR35936">
    <property type="entry name" value="MEMBRANE-BOUND LYTIC MUREIN TRANSGLYCOSYLASE F"/>
    <property type="match status" value="1"/>
</dbReference>
<feature type="signal peptide" evidence="5">
    <location>
        <begin position="1"/>
        <end position="25"/>
    </location>
</feature>
<keyword evidence="8" id="KW-1185">Reference proteome</keyword>
<comment type="caution">
    <text evidence="7">The sequence shown here is derived from an EMBL/GenBank/DDBJ whole genome shotgun (WGS) entry which is preliminary data.</text>
</comment>
<evidence type="ECO:0000256" key="3">
    <source>
        <dbReference type="ARBA" id="ARBA00022729"/>
    </source>
</evidence>
<gene>
    <name evidence="7" type="ORF">N825_02350</name>
</gene>
<dbReference type="Gene3D" id="3.40.190.10">
    <property type="entry name" value="Periplasmic binding protein-like II"/>
    <property type="match status" value="2"/>
</dbReference>
<dbReference type="Pfam" id="PF00497">
    <property type="entry name" value="SBP_bac_3"/>
    <property type="match status" value="1"/>
</dbReference>
<organism evidence="7 8">
    <name type="scientific">Skermanella stibiiresistens SB22</name>
    <dbReference type="NCBI Taxonomy" id="1385369"/>
    <lineage>
        <taxon>Bacteria</taxon>
        <taxon>Pseudomonadati</taxon>
        <taxon>Pseudomonadota</taxon>
        <taxon>Alphaproteobacteria</taxon>
        <taxon>Rhodospirillales</taxon>
        <taxon>Azospirillaceae</taxon>
        <taxon>Skermanella</taxon>
    </lineage>
</organism>
<comment type="similarity">
    <text evidence="2 4">Belongs to the bacterial solute-binding protein 3 family.</text>
</comment>
<keyword evidence="3 5" id="KW-0732">Signal</keyword>